<dbReference type="RefSeq" id="WP_248869256.1">
    <property type="nucleotide sequence ID" value="NZ_CP086322.1"/>
</dbReference>
<gene>
    <name evidence="2" type="ORF">K9S39_41410</name>
</gene>
<feature type="region of interest" description="Disordered" evidence="1">
    <location>
        <begin position="60"/>
        <end position="116"/>
    </location>
</feature>
<sequence>MTYRNAKALLLDDGGDLSAALDAALCSRGWRTSRLRIPGAAPGDRDGQPRTWALEDWEEATLSGDSGSGASWMRDRSGCPSRHLAADRGQMAEAFPGTSDGRAGGRAPTGRSAEDH</sequence>
<keyword evidence="3" id="KW-1185">Reference proteome</keyword>
<dbReference type="EMBL" id="CP086322">
    <property type="protein sequence ID" value="UQA98212.1"/>
    <property type="molecule type" value="Genomic_DNA"/>
</dbReference>
<protein>
    <submittedName>
        <fullName evidence="2">Uncharacterized protein</fullName>
    </submittedName>
</protein>
<evidence type="ECO:0000313" key="2">
    <source>
        <dbReference type="EMBL" id="UQA98212.1"/>
    </source>
</evidence>
<name>A0ABY4MLI9_9ACTN</name>
<organism evidence="2 3">
    <name type="scientific">Streptomyces halobius</name>
    <dbReference type="NCBI Taxonomy" id="2879846"/>
    <lineage>
        <taxon>Bacteria</taxon>
        <taxon>Bacillati</taxon>
        <taxon>Actinomycetota</taxon>
        <taxon>Actinomycetes</taxon>
        <taxon>Kitasatosporales</taxon>
        <taxon>Streptomycetaceae</taxon>
        <taxon>Streptomyces</taxon>
    </lineage>
</organism>
<proteinExistence type="predicted"/>
<evidence type="ECO:0000256" key="1">
    <source>
        <dbReference type="SAM" id="MobiDB-lite"/>
    </source>
</evidence>
<reference evidence="2" key="1">
    <citation type="submission" date="2021-10" db="EMBL/GenBank/DDBJ databases">
        <title>Streptomyces nigrumlapis sp.nov.,an antimicrobial producing actinobacterium isolated from Black Gobi rocks.</title>
        <authorList>
            <person name="Wen Y."/>
            <person name="Zhang W."/>
            <person name="Liu X.G."/>
        </authorList>
    </citation>
    <scope>NUCLEOTIDE SEQUENCE</scope>
    <source>
        <strain evidence="2">ST13-2-2</strain>
    </source>
</reference>
<dbReference type="Proteomes" id="UP000830115">
    <property type="component" value="Chromosome"/>
</dbReference>
<evidence type="ECO:0000313" key="3">
    <source>
        <dbReference type="Proteomes" id="UP000830115"/>
    </source>
</evidence>
<accession>A0ABY4MLI9</accession>